<dbReference type="AlphaFoldDB" id="A0A1G7L1J2"/>
<dbReference type="RefSeq" id="WP_143006095.1">
    <property type="nucleotide sequence ID" value="NZ_FNCE01000001.1"/>
</dbReference>
<feature type="compositionally biased region" description="Polar residues" evidence="1">
    <location>
        <begin position="75"/>
        <end position="94"/>
    </location>
</feature>
<organism evidence="2 3">
    <name type="scientific">Limimonas halophila</name>
    <dbReference type="NCBI Taxonomy" id="1082479"/>
    <lineage>
        <taxon>Bacteria</taxon>
        <taxon>Pseudomonadati</taxon>
        <taxon>Pseudomonadota</taxon>
        <taxon>Alphaproteobacteria</taxon>
        <taxon>Rhodospirillales</taxon>
        <taxon>Rhodovibrionaceae</taxon>
        <taxon>Limimonas</taxon>
    </lineage>
</organism>
<reference evidence="2 3" key="1">
    <citation type="submission" date="2016-10" db="EMBL/GenBank/DDBJ databases">
        <authorList>
            <person name="de Groot N.N."/>
        </authorList>
    </citation>
    <scope>NUCLEOTIDE SEQUENCE [LARGE SCALE GENOMIC DNA]</scope>
    <source>
        <strain evidence="2 3">DSM 25584</strain>
    </source>
</reference>
<evidence type="ECO:0000313" key="2">
    <source>
        <dbReference type="EMBL" id="SDF43348.1"/>
    </source>
</evidence>
<evidence type="ECO:0000256" key="1">
    <source>
        <dbReference type="SAM" id="MobiDB-lite"/>
    </source>
</evidence>
<protein>
    <submittedName>
        <fullName evidence="2">Uncharacterized protein</fullName>
    </submittedName>
</protein>
<feature type="region of interest" description="Disordered" evidence="1">
    <location>
        <begin position="50"/>
        <end position="94"/>
    </location>
</feature>
<name>A0A1G7L1J2_9PROT</name>
<sequence>MKLRATMTIDMEVPGIIDAAKAAEHLDQLAKELSCKYHTVRLDMRQRRASAKGFSGLQSDHMYSAGKSIDRDGSDTPNPDNPKTTGDNGGEQQP</sequence>
<proteinExistence type="predicted"/>
<accession>A0A1G7L1J2</accession>
<dbReference type="Proteomes" id="UP000199415">
    <property type="component" value="Unassembled WGS sequence"/>
</dbReference>
<gene>
    <name evidence="2" type="ORF">SAMN05216241_10182</name>
</gene>
<evidence type="ECO:0000313" key="3">
    <source>
        <dbReference type="Proteomes" id="UP000199415"/>
    </source>
</evidence>
<keyword evidence="3" id="KW-1185">Reference proteome</keyword>
<dbReference type="EMBL" id="FNCE01000001">
    <property type="protein sequence ID" value="SDF43348.1"/>
    <property type="molecule type" value="Genomic_DNA"/>
</dbReference>